<dbReference type="GO" id="GO:0005524">
    <property type="term" value="F:ATP binding"/>
    <property type="evidence" value="ECO:0007669"/>
    <property type="project" value="UniProtKB-UniRule"/>
</dbReference>
<evidence type="ECO:0000256" key="6">
    <source>
        <dbReference type="ARBA" id="ARBA00022840"/>
    </source>
</evidence>
<evidence type="ECO:0000256" key="8">
    <source>
        <dbReference type="ARBA" id="ARBA00048679"/>
    </source>
</evidence>
<dbReference type="Gene3D" id="1.10.510.10">
    <property type="entry name" value="Transferase(Phosphotransferase) domain 1"/>
    <property type="match status" value="1"/>
</dbReference>
<dbReference type="SUPFAM" id="SSF56112">
    <property type="entry name" value="Protein kinase-like (PK-like)"/>
    <property type="match status" value="1"/>
</dbReference>
<keyword evidence="5 12" id="KW-0418">Kinase</keyword>
<keyword evidence="4 9" id="KW-0547">Nucleotide-binding</keyword>
<comment type="catalytic activity">
    <reaction evidence="8">
        <text>L-seryl-[protein] + ATP = O-phospho-L-seryl-[protein] + ADP + H(+)</text>
        <dbReference type="Rhea" id="RHEA:17989"/>
        <dbReference type="Rhea" id="RHEA-COMP:9863"/>
        <dbReference type="Rhea" id="RHEA-COMP:11604"/>
        <dbReference type="ChEBI" id="CHEBI:15378"/>
        <dbReference type="ChEBI" id="CHEBI:29999"/>
        <dbReference type="ChEBI" id="CHEBI:30616"/>
        <dbReference type="ChEBI" id="CHEBI:83421"/>
        <dbReference type="ChEBI" id="CHEBI:456216"/>
        <dbReference type="EC" id="2.7.11.1"/>
    </reaction>
</comment>
<dbReference type="GO" id="GO:0000245">
    <property type="term" value="P:spliceosomal complex assembly"/>
    <property type="evidence" value="ECO:0007669"/>
    <property type="project" value="TreeGrafter"/>
</dbReference>
<dbReference type="InParanoid" id="A0A286UGX2"/>
<proteinExistence type="inferred from homology"/>
<dbReference type="Gene3D" id="3.30.200.20">
    <property type="entry name" value="Phosphorylase Kinase, domain 1"/>
    <property type="match status" value="1"/>
</dbReference>
<dbReference type="InterPro" id="IPR011009">
    <property type="entry name" value="Kinase-like_dom_sf"/>
</dbReference>
<dbReference type="InterPro" id="IPR051334">
    <property type="entry name" value="SRPK"/>
</dbReference>
<evidence type="ECO:0000256" key="1">
    <source>
        <dbReference type="ARBA" id="ARBA00012513"/>
    </source>
</evidence>
<dbReference type="InterPro" id="IPR008271">
    <property type="entry name" value="Ser/Thr_kinase_AS"/>
</dbReference>
<sequence length="418" mass="47494">MPPSYLVYPTKEDLEEPEVWPEEDLTSTIINNGGFYPARIGESFDNGRYVVIRKLGFGNFSNVWLAKDRKFNRYVALKILSAHASKENEEGRLRERDILRKVSSVAPTHRGFSHVVHSFHEFTFESFAGHHICFVTDVLSYDIYKLPYNLFPGRLFPPGFVLLLAKHVLKGLEYLHNECNIVHSDLKPSNLLLLSSDIDAIVMHELANRPSELHMFPKTIPPNKLPCHPVASQPLPFARDKKQDTGFHWVIADLGHANPQHKHLNEVVQPYALRAPEVILGLEWGYAIDIWSLGCMMYEFATGNWLFAPEATSDLSRDIIHLAQMTLRTGQEHDEAAFGKYKGEEGQKDIKDMLRRAIAIERSTGFGSIESSLSKLTAYNNNDEIAAFIKLIKSFLALDPNKRPSAMEALRDPIFQQL</sequence>
<dbReference type="SMART" id="SM00220">
    <property type="entry name" value="S_TKc"/>
    <property type="match status" value="1"/>
</dbReference>
<feature type="domain" description="Protein kinase" evidence="11">
    <location>
        <begin position="49"/>
        <end position="415"/>
    </location>
</feature>
<evidence type="ECO:0000256" key="7">
    <source>
        <dbReference type="ARBA" id="ARBA00047899"/>
    </source>
</evidence>
<protein>
    <recommendedName>
        <fullName evidence="1">non-specific serine/threonine protein kinase</fullName>
        <ecNumber evidence="1">2.7.11.1</ecNumber>
    </recommendedName>
</protein>
<dbReference type="AlphaFoldDB" id="A0A286UGX2"/>
<dbReference type="Proteomes" id="UP000217199">
    <property type="component" value="Unassembled WGS sequence"/>
</dbReference>
<dbReference type="PROSITE" id="PS50011">
    <property type="entry name" value="PROTEIN_KINASE_DOM"/>
    <property type="match status" value="1"/>
</dbReference>
<accession>A0A286UGX2</accession>
<dbReference type="OrthoDB" id="5979581at2759"/>
<evidence type="ECO:0000256" key="2">
    <source>
        <dbReference type="ARBA" id="ARBA00022527"/>
    </source>
</evidence>
<comment type="caution">
    <text evidence="12">The sequence shown here is derived from an EMBL/GenBank/DDBJ whole genome shotgun (WGS) entry which is preliminary data.</text>
</comment>
<name>A0A286UGX2_9AGAM</name>
<dbReference type="STRING" id="2282107.A0A286UGX2"/>
<dbReference type="PANTHER" id="PTHR47634:SF9">
    <property type="entry name" value="PROTEIN KINASE DOMAIN-CONTAINING PROTEIN-RELATED"/>
    <property type="match status" value="1"/>
</dbReference>
<dbReference type="GO" id="GO:0050684">
    <property type="term" value="P:regulation of mRNA processing"/>
    <property type="evidence" value="ECO:0007669"/>
    <property type="project" value="TreeGrafter"/>
</dbReference>
<evidence type="ECO:0000256" key="10">
    <source>
        <dbReference type="RuleBase" id="RU000304"/>
    </source>
</evidence>
<dbReference type="PANTHER" id="PTHR47634">
    <property type="entry name" value="PROTEIN KINASE DOMAIN-CONTAINING PROTEIN-RELATED"/>
    <property type="match status" value="1"/>
</dbReference>
<evidence type="ECO:0000313" key="12">
    <source>
        <dbReference type="EMBL" id="PAV18715.1"/>
    </source>
</evidence>
<keyword evidence="2 10" id="KW-0723">Serine/threonine-protein kinase</keyword>
<evidence type="ECO:0000256" key="5">
    <source>
        <dbReference type="ARBA" id="ARBA00022777"/>
    </source>
</evidence>
<organism evidence="12 13">
    <name type="scientific">Pyrrhoderma noxium</name>
    <dbReference type="NCBI Taxonomy" id="2282107"/>
    <lineage>
        <taxon>Eukaryota</taxon>
        <taxon>Fungi</taxon>
        <taxon>Dikarya</taxon>
        <taxon>Basidiomycota</taxon>
        <taxon>Agaricomycotina</taxon>
        <taxon>Agaricomycetes</taxon>
        <taxon>Hymenochaetales</taxon>
        <taxon>Hymenochaetaceae</taxon>
        <taxon>Pyrrhoderma</taxon>
    </lineage>
</organism>
<dbReference type="EMBL" id="NBII01000005">
    <property type="protein sequence ID" value="PAV18715.1"/>
    <property type="molecule type" value="Genomic_DNA"/>
</dbReference>
<evidence type="ECO:0000256" key="4">
    <source>
        <dbReference type="ARBA" id="ARBA00022741"/>
    </source>
</evidence>
<evidence type="ECO:0000259" key="11">
    <source>
        <dbReference type="PROSITE" id="PS50011"/>
    </source>
</evidence>
<dbReference type="InterPro" id="IPR017441">
    <property type="entry name" value="Protein_kinase_ATP_BS"/>
</dbReference>
<dbReference type="EC" id="2.7.11.1" evidence="1"/>
<comment type="similarity">
    <text evidence="10">Belongs to the protein kinase superfamily.</text>
</comment>
<dbReference type="PROSITE" id="PS00108">
    <property type="entry name" value="PROTEIN_KINASE_ST"/>
    <property type="match status" value="1"/>
</dbReference>
<evidence type="ECO:0000313" key="13">
    <source>
        <dbReference type="Proteomes" id="UP000217199"/>
    </source>
</evidence>
<gene>
    <name evidence="12" type="ORF">PNOK_0555800</name>
</gene>
<dbReference type="Pfam" id="PF00069">
    <property type="entry name" value="Pkinase"/>
    <property type="match status" value="2"/>
</dbReference>
<evidence type="ECO:0000256" key="9">
    <source>
        <dbReference type="PROSITE-ProRule" id="PRU10141"/>
    </source>
</evidence>
<keyword evidence="6 9" id="KW-0067">ATP-binding</keyword>
<keyword evidence="3" id="KW-0808">Transferase</keyword>
<dbReference type="PROSITE" id="PS00107">
    <property type="entry name" value="PROTEIN_KINASE_ATP"/>
    <property type="match status" value="1"/>
</dbReference>
<reference evidence="12 13" key="1">
    <citation type="journal article" date="2017" name="Mol. Ecol.">
        <title>Comparative and population genomic landscape of Phellinus noxius: A hypervariable fungus causing root rot in trees.</title>
        <authorList>
            <person name="Chung C.L."/>
            <person name="Lee T.J."/>
            <person name="Akiba M."/>
            <person name="Lee H.H."/>
            <person name="Kuo T.H."/>
            <person name="Liu D."/>
            <person name="Ke H.M."/>
            <person name="Yokoi T."/>
            <person name="Roa M.B."/>
            <person name="Lu M.J."/>
            <person name="Chang Y.Y."/>
            <person name="Ann P.J."/>
            <person name="Tsai J.N."/>
            <person name="Chen C.Y."/>
            <person name="Tzean S.S."/>
            <person name="Ota Y."/>
            <person name="Hattori T."/>
            <person name="Sahashi N."/>
            <person name="Liou R.F."/>
            <person name="Kikuchi T."/>
            <person name="Tsai I.J."/>
        </authorList>
    </citation>
    <scope>NUCLEOTIDE SEQUENCE [LARGE SCALE GENOMIC DNA]</scope>
    <source>
        <strain evidence="12 13">FFPRI411160</strain>
    </source>
</reference>
<dbReference type="InterPro" id="IPR000719">
    <property type="entry name" value="Prot_kinase_dom"/>
</dbReference>
<evidence type="ECO:0000256" key="3">
    <source>
        <dbReference type="ARBA" id="ARBA00022679"/>
    </source>
</evidence>
<dbReference type="GO" id="GO:0004674">
    <property type="term" value="F:protein serine/threonine kinase activity"/>
    <property type="evidence" value="ECO:0007669"/>
    <property type="project" value="UniProtKB-KW"/>
</dbReference>
<keyword evidence="13" id="KW-1185">Reference proteome</keyword>
<comment type="catalytic activity">
    <reaction evidence="7">
        <text>L-threonyl-[protein] + ATP = O-phospho-L-threonyl-[protein] + ADP + H(+)</text>
        <dbReference type="Rhea" id="RHEA:46608"/>
        <dbReference type="Rhea" id="RHEA-COMP:11060"/>
        <dbReference type="Rhea" id="RHEA-COMP:11605"/>
        <dbReference type="ChEBI" id="CHEBI:15378"/>
        <dbReference type="ChEBI" id="CHEBI:30013"/>
        <dbReference type="ChEBI" id="CHEBI:30616"/>
        <dbReference type="ChEBI" id="CHEBI:61977"/>
        <dbReference type="ChEBI" id="CHEBI:456216"/>
        <dbReference type="EC" id="2.7.11.1"/>
    </reaction>
</comment>
<feature type="binding site" evidence="9">
    <location>
        <position position="78"/>
    </location>
    <ligand>
        <name>ATP</name>
        <dbReference type="ChEBI" id="CHEBI:30616"/>
    </ligand>
</feature>